<name>A0ABW1EVJ0_9ACTN</name>
<sequence length="263" mass="27906">MNLQTGVRSGGGRYRPVDLAREHGISTQAVRNYERDGVLPPAGRTPSGYRSYSAVHVRALRAYLALVPAHGYAAAGEIMRAANGGELDAALAAVDRSHAQLMRDRETLDAVEAAVDALGRAATGGAPAAGPLGVAAPDRPFSVGQLAHRLGLAPATLRKWERAGILAPRRDPQTRHRHYSAGDVRDAQLAHLLRRGGFPLAHIATVLHQVRGAGGPEALALSLGDWRRRLTDRGRAMLTAAGELAEYLRAQETARPGGVRTSV</sequence>
<dbReference type="RefSeq" id="WP_313767359.1">
    <property type="nucleotide sequence ID" value="NZ_BAAAVH010000011.1"/>
</dbReference>
<gene>
    <name evidence="6" type="ORF">ACFP0N_11980</name>
</gene>
<dbReference type="EMBL" id="JBHSOD010000011">
    <property type="protein sequence ID" value="MFC5885687.1"/>
    <property type="molecule type" value="Genomic_DNA"/>
</dbReference>
<dbReference type="Gene3D" id="1.10.1660.10">
    <property type="match status" value="2"/>
</dbReference>
<dbReference type="Proteomes" id="UP001596067">
    <property type="component" value="Unassembled WGS sequence"/>
</dbReference>
<keyword evidence="2" id="KW-0805">Transcription regulation</keyword>
<evidence type="ECO:0000256" key="3">
    <source>
        <dbReference type="ARBA" id="ARBA00023125"/>
    </source>
</evidence>
<evidence type="ECO:0000313" key="6">
    <source>
        <dbReference type="EMBL" id="MFC5885687.1"/>
    </source>
</evidence>
<dbReference type="PANTHER" id="PTHR30204">
    <property type="entry name" value="REDOX-CYCLING DRUG-SENSING TRANSCRIPTIONAL ACTIVATOR SOXR"/>
    <property type="match status" value="1"/>
</dbReference>
<accession>A0ABW1EVJ0</accession>
<dbReference type="Pfam" id="PF13411">
    <property type="entry name" value="MerR_1"/>
    <property type="match status" value="1"/>
</dbReference>
<dbReference type="SMART" id="SM00422">
    <property type="entry name" value="HTH_MERR"/>
    <property type="match status" value="2"/>
</dbReference>
<dbReference type="PROSITE" id="PS50937">
    <property type="entry name" value="HTH_MERR_2"/>
    <property type="match status" value="2"/>
</dbReference>
<keyword evidence="4" id="KW-0804">Transcription</keyword>
<dbReference type="CDD" id="cd04773">
    <property type="entry name" value="HTH_TioE_rpt2"/>
    <property type="match status" value="1"/>
</dbReference>
<keyword evidence="7" id="KW-1185">Reference proteome</keyword>
<dbReference type="InterPro" id="IPR000551">
    <property type="entry name" value="MerR-type_HTH_dom"/>
</dbReference>
<evidence type="ECO:0000256" key="4">
    <source>
        <dbReference type="ARBA" id="ARBA00023163"/>
    </source>
</evidence>
<evidence type="ECO:0000259" key="5">
    <source>
        <dbReference type="PROSITE" id="PS50937"/>
    </source>
</evidence>
<proteinExistence type="predicted"/>
<dbReference type="PANTHER" id="PTHR30204:SF69">
    <property type="entry name" value="MERR-FAMILY TRANSCRIPTIONAL REGULATOR"/>
    <property type="match status" value="1"/>
</dbReference>
<organism evidence="6 7">
    <name type="scientific">Kitasatospora aburaviensis</name>
    <dbReference type="NCBI Taxonomy" id="67265"/>
    <lineage>
        <taxon>Bacteria</taxon>
        <taxon>Bacillati</taxon>
        <taxon>Actinomycetota</taxon>
        <taxon>Actinomycetes</taxon>
        <taxon>Kitasatosporales</taxon>
        <taxon>Streptomycetaceae</taxon>
        <taxon>Kitasatospora</taxon>
    </lineage>
</organism>
<comment type="caution">
    <text evidence="6">The sequence shown here is derived from an EMBL/GenBank/DDBJ whole genome shotgun (WGS) entry which is preliminary data.</text>
</comment>
<keyword evidence="3" id="KW-0238">DNA-binding</keyword>
<protein>
    <submittedName>
        <fullName evidence="6">TioE family transcriptional regulator</fullName>
    </submittedName>
</protein>
<evidence type="ECO:0000256" key="2">
    <source>
        <dbReference type="ARBA" id="ARBA00023015"/>
    </source>
</evidence>
<evidence type="ECO:0000313" key="7">
    <source>
        <dbReference type="Proteomes" id="UP001596067"/>
    </source>
</evidence>
<evidence type="ECO:0000256" key="1">
    <source>
        <dbReference type="ARBA" id="ARBA00022491"/>
    </source>
</evidence>
<dbReference type="InterPro" id="IPR009061">
    <property type="entry name" value="DNA-bd_dom_put_sf"/>
</dbReference>
<keyword evidence="1" id="KW-0678">Repressor</keyword>
<dbReference type="InterPro" id="IPR047057">
    <property type="entry name" value="MerR_fam"/>
</dbReference>
<dbReference type="Pfam" id="PF00376">
    <property type="entry name" value="MerR"/>
    <property type="match status" value="1"/>
</dbReference>
<dbReference type="SUPFAM" id="SSF46955">
    <property type="entry name" value="Putative DNA-binding domain"/>
    <property type="match status" value="2"/>
</dbReference>
<feature type="domain" description="HTH merR-type" evidence="5">
    <location>
        <begin position="13"/>
        <end position="61"/>
    </location>
</feature>
<reference evidence="7" key="1">
    <citation type="journal article" date="2019" name="Int. J. Syst. Evol. Microbiol.">
        <title>The Global Catalogue of Microorganisms (GCM) 10K type strain sequencing project: providing services to taxonomists for standard genome sequencing and annotation.</title>
        <authorList>
            <consortium name="The Broad Institute Genomics Platform"/>
            <consortium name="The Broad Institute Genome Sequencing Center for Infectious Disease"/>
            <person name="Wu L."/>
            <person name="Ma J."/>
        </authorList>
    </citation>
    <scope>NUCLEOTIDE SEQUENCE [LARGE SCALE GENOMIC DNA]</scope>
    <source>
        <strain evidence="7">CGMCC 4.1469</strain>
    </source>
</reference>
<feature type="domain" description="HTH merR-type" evidence="5">
    <location>
        <begin position="140"/>
        <end position="209"/>
    </location>
</feature>
<dbReference type="PROSITE" id="PS00552">
    <property type="entry name" value="HTH_MERR_1"/>
    <property type="match status" value="1"/>
</dbReference>